<dbReference type="Pfam" id="PF09551">
    <property type="entry name" value="Spore_II_R"/>
    <property type="match status" value="1"/>
</dbReference>
<reference evidence="1 2" key="1">
    <citation type="submission" date="2019-04" db="EMBL/GenBank/DDBJ databases">
        <title>Cohnella sp. nov. isolated from preserved vegetables.</title>
        <authorList>
            <person name="Lin S.-Y."/>
            <person name="Hung M.-H."/>
            <person name="Young C.-C."/>
        </authorList>
    </citation>
    <scope>NUCLEOTIDE SEQUENCE [LARGE SCALE GENOMIC DNA]</scope>
    <source>
        <strain evidence="1 2">CC-MHH1044</strain>
    </source>
</reference>
<keyword evidence="2" id="KW-1185">Reference proteome</keyword>
<name>A0A4V3WGG0_9BACL</name>
<organism evidence="1 2">
    <name type="scientific">Cohnella fermenti</name>
    <dbReference type="NCBI Taxonomy" id="2565925"/>
    <lineage>
        <taxon>Bacteria</taxon>
        <taxon>Bacillati</taxon>
        <taxon>Bacillota</taxon>
        <taxon>Bacilli</taxon>
        <taxon>Bacillales</taxon>
        <taxon>Paenibacillaceae</taxon>
        <taxon>Cohnella</taxon>
    </lineage>
</organism>
<dbReference type="EMBL" id="SSOB01000002">
    <property type="protein sequence ID" value="THF84079.1"/>
    <property type="molecule type" value="Genomic_DNA"/>
</dbReference>
<evidence type="ECO:0000313" key="2">
    <source>
        <dbReference type="Proteomes" id="UP000310636"/>
    </source>
</evidence>
<dbReference type="AlphaFoldDB" id="A0A4V3WGG0"/>
<dbReference type="RefSeq" id="WP_136368081.1">
    <property type="nucleotide sequence ID" value="NZ_SSOB01000002.1"/>
</dbReference>
<comment type="caution">
    <text evidence="1">The sequence shown here is derived from an EMBL/GenBank/DDBJ whole genome shotgun (WGS) entry which is preliminary data.</text>
</comment>
<dbReference type="InterPro" id="IPR014202">
    <property type="entry name" value="Spore_II_R"/>
</dbReference>
<gene>
    <name evidence="1" type="ORF">E6C55_01870</name>
</gene>
<proteinExistence type="predicted"/>
<accession>A0A4V3WGG0</accession>
<evidence type="ECO:0000313" key="1">
    <source>
        <dbReference type="EMBL" id="THF84079.1"/>
    </source>
</evidence>
<protein>
    <submittedName>
        <fullName evidence="1">Stage II sporulation protein R</fullName>
    </submittedName>
</protein>
<dbReference type="Proteomes" id="UP000310636">
    <property type="component" value="Unassembled WGS sequence"/>
</dbReference>
<dbReference type="OrthoDB" id="9793324at2"/>
<sequence length="258" mass="27457">MRGLSHYSHSFYSSVARVVLFAMVLLLVGGTVYMTHALGSADASASGEDAVLIPQDSIRIRIIAQSDSDEDQAIKRAVKDRVSDLIVSWGELPATLPEARAYIEARLPDIRAVTERALEEENASYGASVELGEVPFPEKTFDGTTYPADDYEALRITLGDGAGANWWCVLFPPLCLTAAVAKDDAAEAGAAADRKTASQAEKAQTAEKAQKIEKTSASVAKGGQLSAPEADGGSGKPKAEFFLVVLLKKLFAFLASLF</sequence>